<name>A0AAN8FIE4_TRICO</name>
<evidence type="ECO:0000256" key="1">
    <source>
        <dbReference type="SAM" id="MobiDB-lite"/>
    </source>
</evidence>
<evidence type="ECO:0000313" key="3">
    <source>
        <dbReference type="Proteomes" id="UP001331761"/>
    </source>
</evidence>
<evidence type="ECO:0000313" key="2">
    <source>
        <dbReference type="EMBL" id="KAK5980511.1"/>
    </source>
</evidence>
<protein>
    <submittedName>
        <fullName evidence="2">Uncharacterized protein</fullName>
    </submittedName>
</protein>
<feature type="non-terminal residue" evidence="2">
    <location>
        <position position="288"/>
    </location>
</feature>
<dbReference type="EMBL" id="WIXE01007328">
    <property type="protein sequence ID" value="KAK5980511.1"/>
    <property type="molecule type" value="Genomic_DNA"/>
</dbReference>
<reference evidence="2 3" key="1">
    <citation type="submission" date="2019-10" db="EMBL/GenBank/DDBJ databases">
        <title>Assembly and Annotation for the nematode Trichostrongylus colubriformis.</title>
        <authorList>
            <person name="Martin J."/>
        </authorList>
    </citation>
    <scope>NUCLEOTIDE SEQUENCE [LARGE SCALE GENOMIC DNA]</scope>
    <source>
        <strain evidence="2">G859</strain>
        <tissue evidence="2">Whole worm</tissue>
    </source>
</reference>
<comment type="caution">
    <text evidence="2">The sequence shown here is derived from an EMBL/GenBank/DDBJ whole genome shotgun (WGS) entry which is preliminary data.</text>
</comment>
<gene>
    <name evidence="2" type="ORF">GCK32_008223</name>
</gene>
<keyword evidence="3" id="KW-1185">Reference proteome</keyword>
<feature type="region of interest" description="Disordered" evidence="1">
    <location>
        <begin position="1"/>
        <end position="20"/>
    </location>
</feature>
<accession>A0AAN8FIE4</accession>
<dbReference type="AlphaFoldDB" id="A0AAN8FIE4"/>
<dbReference type="Proteomes" id="UP001331761">
    <property type="component" value="Unassembled WGS sequence"/>
</dbReference>
<feature type="compositionally biased region" description="Polar residues" evidence="1">
    <location>
        <begin position="1"/>
        <end position="15"/>
    </location>
</feature>
<organism evidence="2 3">
    <name type="scientific">Trichostrongylus colubriformis</name>
    <name type="common">Black scour worm</name>
    <dbReference type="NCBI Taxonomy" id="6319"/>
    <lineage>
        <taxon>Eukaryota</taxon>
        <taxon>Metazoa</taxon>
        <taxon>Ecdysozoa</taxon>
        <taxon>Nematoda</taxon>
        <taxon>Chromadorea</taxon>
        <taxon>Rhabditida</taxon>
        <taxon>Rhabditina</taxon>
        <taxon>Rhabditomorpha</taxon>
        <taxon>Strongyloidea</taxon>
        <taxon>Trichostrongylidae</taxon>
        <taxon>Trichostrongylus</taxon>
    </lineage>
</organism>
<sequence length="288" mass="32957">MLSRMSDGSMSSECSTGGTQFATQGTGQKISIDTFVDRFISYGKKLASRLGSEQEEKLVEKVKNVLRQLADERKRERVFAFLRSTVEKDQSAKATEFFVAWCQLMSLLDENEQVAFRFSGIRLALDVLCTQPVLALYVSELYDQFMKQVQFCDSGQILKLLETHNETLKMMSLSSRWGQTGARTFNKLLLRNFRNLSMSDLVDKFLDEYAFEDIVIEDRRPLLTWKCISLTRVVDNKRLTQILRELVGAWPKRRGVTPAAELVESIHDLIKVAENHPNVGKACFTLFK</sequence>
<proteinExistence type="predicted"/>